<dbReference type="SUPFAM" id="SSF46458">
    <property type="entry name" value="Globin-like"/>
    <property type="match status" value="1"/>
</dbReference>
<evidence type="ECO:0000256" key="3">
    <source>
        <dbReference type="ARBA" id="ARBA00022617"/>
    </source>
</evidence>
<evidence type="ECO:0000256" key="1">
    <source>
        <dbReference type="ARBA" id="ARBA00001971"/>
    </source>
</evidence>
<keyword evidence="8" id="KW-1185">Reference proteome</keyword>
<dbReference type="AlphaFoldDB" id="A0AAX4HKR0"/>
<proteinExistence type="inferred from homology"/>
<dbReference type="Proteomes" id="UP001324634">
    <property type="component" value="Chromosome"/>
</dbReference>
<reference evidence="7 8" key="1">
    <citation type="submission" date="2023-11" db="EMBL/GenBank/DDBJ databases">
        <title>Peredibacter starrii A3.12.</title>
        <authorList>
            <person name="Mitchell R.J."/>
        </authorList>
    </citation>
    <scope>NUCLEOTIDE SEQUENCE [LARGE SCALE GENOMIC DNA]</scope>
    <source>
        <strain evidence="7 8">A3.12</strain>
    </source>
</reference>
<dbReference type="GO" id="GO:0019825">
    <property type="term" value="F:oxygen binding"/>
    <property type="evidence" value="ECO:0007669"/>
    <property type="project" value="InterPro"/>
</dbReference>
<keyword evidence="2" id="KW-0813">Transport</keyword>
<keyword evidence="3" id="KW-0349">Heme</keyword>
<dbReference type="RefSeq" id="WP_321391281.1">
    <property type="nucleotide sequence ID" value="NZ_CP139487.1"/>
</dbReference>
<dbReference type="CDD" id="cd14773">
    <property type="entry name" value="TrHb2_PhHbO-like_O"/>
    <property type="match status" value="1"/>
</dbReference>
<dbReference type="EMBL" id="CP139487">
    <property type="protein sequence ID" value="WPU63821.1"/>
    <property type="molecule type" value="Genomic_DNA"/>
</dbReference>
<dbReference type="Gene3D" id="1.10.490.10">
    <property type="entry name" value="Globins"/>
    <property type="match status" value="1"/>
</dbReference>
<evidence type="ECO:0000256" key="5">
    <source>
        <dbReference type="ARBA" id="ARBA00023004"/>
    </source>
</evidence>
<dbReference type="InterPro" id="IPR019795">
    <property type="entry name" value="Globin_bac-like_CS"/>
</dbReference>
<name>A0AAX4HKR0_9BACT</name>
<organism evidence="7 8">
    <name type="scientific">Peredibacter starrii</name>
    <dbReference type="NCBI Taxonomy" id="28202"/>
    <lineage>
        <taxon>Bacteria</taxon>
        <taxon>Pseudomonadati</taxon>
        <taxon>Bdellovibrionota</taxon>
        <taxon>Bacteriovoracia</taxon>
        <taxon>Bacteriovoracales</taxon>
        <taxon>Bacteriovoracaceae</taxon>
        <taxon>Peredibacter</taxon>
    </lineage>
</organism>
<dbReference type="KEGG" id="psti:SOO65_14090"/>
<accession>A0AAX4HKR0</accession>
<comment type="cofactor">
    <cofactor evidence="1">
        <name>heme</name>
        <dbReference type="ChEBI" id="CHEBI:30413"/>
    </cofactor>
</comment>
<evidence type="ECO:0000313" key="8">
    <source>
        <dbReference type="Proteomes" id="UP001324634"/>
    </source>
</evidence>
<dbReference type="InterPro" id="IPR044203">
    <property type="entry name" value="GlbO/GLB3-like"/>
</dbReference>
<dbReference type="Pfam" id="PF01152">
    <property type="entry name" value="Bac_globin"/>
    <property type="match status" value="1"/>
</dbReference>
<sequence length="124" mass="14419">MYEQIGGFEVIDKLVDDFYSIMSTDPYAQDCMATHSGRDIRESAEKLKFFLSGWTGGPQLYMEKYGHPRLRMRHFPFTIGVKEADQWLYCMRKALANSPIHPGIQEQLMQSFEQVTEMLKGTRD</sequence>
<dbReference type="GO" id="GO:0005344">
    <property type="term" value="F:oxygen carrier activity"/>
    <property type="evidence" value="ECO:0007669"/>
    <property type="project" value="InterPro"/>
</dbReference>
<dbReference type="InterPro" id="IPR009050">
    <property type="entry name" value="Globin-like_sf"/>
</dbReference>
<evidence type="ECO:0000256" key="6">
    <source>
        <dbReference type="ARBA" id="ARBA00034496"/>
    </source>
</evidence>
<evidence type="ECO:0000256" key="4">
    <source>
        <dbReference type="ARBA" id="ARBA00022723"/>
    </source>
</evidence>
<protein>
    <submittedName>
        <fullName evidence="7">Group II truncated hemoglobin</fullName>
    </submittedName>
</protein>
<dbReference type="GO" id="GO:0020037">
    <property type="term" value="F:heme binding"/>
    <property type="evidence" value="ECO:0007669"/>
    <property type="project" value="InterPro"/>
</dbReference>
<evidence type="ECO:0000256" key="2">
    <source>
        <dbReference type="ARBA" id="ARBA00022448"/>
    </source>
</evidence>
<keyword evidence="5" id="KW-0408">Iron</keyword>
<dbReference type="GO" id="GO:0046872">
    <property type="term" value="F:metal ion binding"/>
    <property type="evidence" value="ECO:0007669"/>
    <property type="project" value="UniProtKB-KW"/>
</dbReference>
<comment type="similarity">
    <text evidence="6">Belongs to the truncated hemoglobin family. Group II subfamily.</text>
</comment>
<dbReference type="PANTHER" id="PTHR47366">
    <property type="entry name" value="TWO-ON-TWO HEMOGLOBIN-3"/>
    <property type="match status" value="1"/>
</dbReference>
<gene>
    <name evidence="7" type="ORF">SOO65_14090</name>
</gene>
<dbReference type="PANTHER" id="PTHR47366:SF1">
    <property type="entry name" value="TWO-ON-TWO HEMOGLOBIN-3"/>
    <property type="match status" value="1"/>
</dbReference>
<keyword evidence="4" id="KW-0479">Metal-binding</keyword>
<dbReference type="PROSITE" id="PS01213">
    <property type="entry name" value="GLOBIN_FAM_2"/>
    <property type="match status" value="1"/>
</dbReference>
<evidence type="ECO:0000313" key="7">
    <source>
        <dbReference type="EMBL" id="WPU63821.1"/>
    </source>
</evidence>
<dbReference type="InterPro" id="IPR001486">
    <property type="entry name" value="Hemoglobin_trunc"/>
</dbReference>
<dbReference type="InterPro" id="IPR012292">
    <property type="entry name" value="Globin/Proto"/>
</dbReference>